<evidence type="ECO:0000313" key="2">
    <source>
        <dbReference type="EMBL" id="GBN11673.1"/>
    </source>
</evidence>
<dbReference type="Proteomes" id="UP000499080">
    <property type="component" value="Unassembled WGS sequence"/>
</dbReference>
<feature type="non-terminal residue" evidence="2">
    <location>
        <position position="1"/>
    </location>
</feature>
<feature type="region of interest" description="Disordered" evidence="1">
    <location>
        <begin position="1"/>
        <end position="28"/>
    </location>
</feature>
<sequence length="66" mass="6966">GRGGLAVRSRLWGRRAPGSKPDSTASRAPFRVRGLLHAKSYVAAKSSPAGVARKFRERCACSGAVL</sequence>
<dbReference type="AlphaFoldDB" id="A0A4Y2LCN5"/>
<organism evidence="2 3">
    <name type="scientific">Araneus ventricosus</name>
    <name type="common">Orbweaver spider</name>
    <name type="synonym">Epeira ventricosa</name>
    <dbReference type="NCBI Taxonomy" id="182803"/>
    <lineage>
        <taxon>Eukaryota</taxon>
        <taxon>Metazoa</taxon>
        <taxon>Ecdysozoa</taxon>
        <taxon>Arthropoda</taxon>
        <taxon>Chelicerata</taxon>
        <taxon>Arachnida</taxon>
        <taxon>Araneae</taxon>
        <taxon>Araneomorphae</taxon>
        <taxon>Entelegynae</taxon>
        <taxon>Araneoidea</taxon>
        <taxon>Araneidae</taxon>
        <taxon>Araneus</taxon>
    </lineage>
</organism>
<dbReference type="EMBL" id="BGPR01198617">
    <property type="protein sequence ID" value="GBN11673.1"/>
    <property type="molecule type" value="Genomic_DNA"/>
</dbReference>
<reference evidence="2 3" key="1">
    <citation type="journal article" date="2019" name="Sci. Rep.">
        <title>Orb-weaving spider Araneus ventricosus genome elucidates the spidroin gene catalogue.</title>
        <authorList>
            <person name="Kono N."/>
            <person name="Nakamura H."/>
            <person name="Ohtoshi R."/>
            <person name="Moran D.A.P."/>
            <person name="Shinohara A."/>
            <person name="Yoshida Y."/>
            <person name="Fujiwara M."/>
            <person name="Mori M."/>
            <person name="Tomita M."/>
            <person name="Arakawa K."/>
        </authorList>
    </citation>
    <scope>NUCLEOTIDE SEQUENCE [LARGE SCALE GENOMIC DNA]</scope>
</reference>
<name>A0A4Y2LCN5_ARAVE</name>
<protein>
    <submittedName>
        <fullName evidence="2">Uncharacterized protein</fullName>
    </submittedName>
</protein>
<evidence type="ECO:0000313" key="3">
    <source>
        <dbReference type="Proteomes" id="UP000499080"/>
    </source>
</evidence>
<gene>
    <name evidence="2" type="ORF">AVEN_158413_1</name>
</gene>
<keyword evidence="3" id="KW-1185">Reference proteome</keyword>
<accession>A0A4Y2LCN5</accession>
<proteinExistence type="predicted"/>
<evidence type="ECO:0000256" key="1">
    <source>
        <dbReference type="SAM" id="MobiDB-lite"/>
    </source>
</evidence>
<comment type="caution">
    <text evidence="2">The sequence shown here is derived from an EMBL/GenBank/DDBJ whole genome shotgun (WGS) entry which is preliminary data.</text>
</comment>